<proteinExistence type="predicted"/>
<name>A0ABW8MJI3_9BURK</name>
<organism evidence="8 9">
    <name type="scientific">Caballeronia udeis</name>
    <dbReference type="NCBI Taxonomy" id="1232866"/>
    <lineage>
        <taxon>Bacteria</taxon>
        <taxon>Pseudomonadati</taxon>
        <taxon>Pseudomonadota</taxon>
        <taxon>Betaproteobacteria</taxon>
        <taxon>Burkholderiales</taxon>
        <taxon>Burkholderiaceae</taxon>
        <taxon>Caballeronia</taxon>
    </lineage>
</organism>
<feature type="transmembrane region" description="Helical" evidence="6">
    <location>
        <begin position="80"/>
        <end position="99"/>
    </location>
</feature>
<dbReference type="EMBL" id="JBIYDN010000011">
    <property type="protein sequence ID" value="MFK4443839.1"/>
    <property type="molecule type" value="Genomic_DNA"/>
</dbReference>
<evidence type="ECO:0000313" key="8">
    <source>
        <dbReference type="EMBL" id="MFK4443839.1"/>
    </source>
</evidence>
<feature type="transmembrane region" description="Helical" evidence="6">
    <location>
        <begin position="204"/>
        <end position="229"/>
    </location>
</feature>
<dbReference type="CDD" id="cd17316">
    <property type="entry name" value="MFS_SV2_like"/>
    <property type="match status" value="1"/>
</dbReference>
<feature type="transmembrane region" description="Helical" evidence="6">
    <location>
        <begin position="137"/>
        <end position="158"/>
    </location>
</feature>
<keyword evidence="3 6" id="KW-1133">Transmembrane helix</keyword>
<evidence type="ECO:0000313" key="9">
    <source>
        <dbReference type="Proteomes" id="UP001620514"/>
    </source>
</evidence>
<dbReference type="Proteomes" id="UP001620514">
    <property type="component" value="Unassembled WGS sequence"/>
</dbReference>
<evidence type="ECO:0000256" key="3">
    <source>
        <dbReference type="ARBA" id="ARBA00022989"/>
    </source>
</evidence>
<dbReference type="Pfam" id="PF07690">
    <property type="entry name" value="MFS_1"/>
    <property type="match status" value="1"/>
</dbReference>
<feature type="transmembrane region" description="Helical" evidence="6">
    <location>
        <begin position="281"/>
        <end position="314"/>
    </location>
</feature>
<dbReference type="PROSITE" id="PS00217">
    <property type="entry name" value="SUGAR_TRANSPORT_2"/>
    <property type="match status" value="1"/>
</dbReference>
<dbReference type="InterPro" id="IPR020846">
    <property type="entry name" value="MFS_dom"/>
</dbReference>
<feature type="domain" description="Major facilitator superfamily (MFS) profile" evidence="7">
    <location>
        <begin position="14"/>
        <end position="396"/>
    </location>
</feature>
<evidence type="ECO:0000256" key="6">
    <source>
        <dbReference type="SAM" id="Phobius"/>
    </source>
</evidence>
<dbReference type="InterPro" id="IPR005829">
    <property type="entry name" value="Sugar_transporter_CS"/>
</dbReference>
<dbReference type="PANTHER" id="PTHR23508:SF10">
    <property type="entry name" value="CARBOXYLIC ACID TRANSPORTER PROTEIN HOMOLOG"/>
    <property type="match status" value="1"/>
</dbReference>
<gene>
    <name evidence="8" type="ORF">ABH943_003861</name>
</gene>
<protein>
    <submittedName>
        <fullName evidence="8">SHS family lactate transporter-like MFS transporter</fullName>
    </submittedName>
</protein>
<evidence type="ECO:0000256" key="5">
    <source>
        <dbReference type="SAM" id="MobiDB-lite"/>
    </source>
</evidence>
<evidence type="ECO:0000256" key="2">
    <source>
        <dbReference type="ARBA" id="ARBA00022692"/>
    </source>
</evidence>
<dbReference type="PANTHER" id="PTHR23508">
    <property type="entry name" value="CARBOXYLIC ACID TRANSPORTER PROTEIN HOMOLOG"/>
    <property type="match status" value="1"/>
</dbReference>
<evidence type="ECO:0000256" key="1">
    <source>
        <dbReference type="ARBA" id="ARBA00004141"/>
    </source>
</evidence>
<accession>A0ABW8MJI3</accession>
<comment type="subcellular location">
    <subcellularLocation>
        <location evidence="1">Membrane</location>
        <topology evidence="1">Multi-pass membrane protein</topology>
    </subcellularLocation>
</comment>
<comment type="caution">
    <text evidence="8">The sequence shown here is derived from an EMBL/GenBank/DDBJ whole genome shotgun (WGS) entry which is preliminary data.</text>
</comment>
<feature type="region of interest" description="Disordered" evidence="5">
    <location>
        <begin position="400"/>
        <end position="421"/>
    </location>
</feature>
<keyword evidence="4 6" id="KW-0472">Membrane</keyword>
<dbReference type="InterPro" id="IPR011701">
    <property type="entry name" value="MFS"/>
</dbReference>
<reference evidence="8 9" key="1">
    <citation type="submission" date="2024-11" db="EMBL/GenBank/DDBJ databases">
        <title>Using genomics to understand microbial adaptation to soil warming.</title>
        <authorList>
            <person name="Deangelis K.M. PhD."/>
        </authorList>
    </citation>
    <scope>NUCLEOTIDE SEQUENCE [LARGE SCALE GENOMIC DNA]</scope>
    <source>
        <strain evidence="8 9">GAS97</strain>
    </source>
</reference>
<dbReference type="Gene3D" id="1.20.1250.20">
    <property type="entry name" value="MFS general substrate transporter like domains"/>
    <property type="match status" value="2"/>
</dbReference>
<keyword evidence="2 6" id="KW-0812">Transmembrane</keyword>
<evidence type="ECO:0000256" key="4">
    <source>
        <dbReference type="ARBA" id="ARBA00023136"/>
    </source>
</evidence>
<keyword evidence="9" id="KW-1185">Reference proteome</keyword>
<feature type="transmembrane region" description="Helical" evidence="6">
    <location>
        <begin position="367"/>
        <end position="390"/>
    </location>
</feature>
<dbReference type="PROSITE" id="PS50850">
    <property type="entry name" value="MFS"/>
    <property type="match status" value="1"/>
</dbReference>
<feature type="transmembrane region" description="Helical" evidence="6">
    <location>
        <begin position="249"/>
        <end position="269"/>
    </location>
</feature>
<feature type="transmembrane region" description="Helical" evidence="6">
    <location>
        <begin position="50"/>
        <end position="68"/>
    </location>
</feature>
<feature type="transmembrane region" description="Helical" evidence="6">
    <location>
        <begin position="105"/>
        <end position="125"/>
    </location>
</feature>
<feature type="transmembrane region" description="Helical" evidence="6">
    <location>
        <begin position="164"/>
        <end position="183"/>
    </location>
</feature>
<dbReference type="SUPFAM" id="SSF103473">
    <property type="entry name" value="MFS general substrate transporter"/>
    <property type="match status" value="1"/>
</dbReference>
<evidence type="ECO:0000259" key="7">
    <source>
        <dbReference type="PROSITE" id="PS50850"/>
    </source>
</evidence>
<dbReference type="InterPro" id="IPR036259">
    <property type="entry name" value="MFS_trans_sf"/>
</dbReference>
<sequence>MMETMMWTRQQKNVAIASYLGWTLDAFDFFVMVFVLKDIAATFHSDIKSVAFALTCTLAVRPLGALIFGRLADRFGRRPILMLNVVCFSLFGLLTAFSPNLTSFFIIRALFGIAMGGEWGVGSALTMESIPARSRGFMSGVLQSGYPTGYLFAALVYGLAYEVLGWRGMFAVTAIPAILVFFIRRNVPESPTWERNATVKRESLWGWLLQNWKLTLYFVILMTAFNFFAHGTQDLYPTFLQTEKHFSHKTVSVIAIVYNVGAIIGGLLFGTISERLGRRKAIVVASLIALPVIPLWAFGSTAVVLAIGAFLMQISVQGAWGVMPAHLNEISPAHVRATFPGLVYQLGNLLAASNATLQLSLAQRSDWSLATSMACVVGVVAVVIPIMIAFTHERRGKPIAIEPLDTNPDDPELSPNAHRLV</sequence>